<reference evidence="3 4" key="1">
    <citation type="submission" date="2019-07" db="EMBL/GenBank/DDBJ databases">
        <title>Whole genome shotgun sequence of Segetibacter aerophilus NBRC 106135.</title>
        <authorList>
            <person name="Hosoyama A."/>
            <person name="Uohara A."/>
            <person name="Ohji S."/>
            <person name="Ichikawa N."/>
        </authorList>
    </citation>
    <scope>NUCLEOTIDE SEQUENCE [LARGE SCALE GENOMIC DNA]</scope>
    <source>
        <strain evidence="3 4">NBRC 106135</strain>
    </source>
</reference>
<comment type="similarity">
    <text evidence="1">Belongs to the 5'(3')-deoxyribonucleotidase family.</text>
</comment>
<comment type="caution">
    <text evidence="3">The sequence shown here is derived from an EMBL/GenBank/DDBJ whole genome shotgun (WGS) entry which is preliminary data.</text>
</comment>
<dbReference type="SFLD" id="SFLDG01126">
    <property type="entry name" value="C1.2:_Nucleotidase_Like"/>
    <property type="match status" value="1"/>
</dbReference>
<evidence type="ECO:0000256" key="2">
    <source>
        <dbReference type="PIRSR" id="PIRSR610708-1"/>
    </source>
</evidence>
<evidence type="ECO:0000313" key="4">
    <source>
        <dbReference type="Proteomes" id="UP000321513"/>
    </source>
</evidence>
<dbReference type="InterPro" id="IPR023214">
    <property type="entry name" value="HAD_sf"/>
</dbReference>
<dbReference type="Pfam" id="PF06941">
    <property type="entry name" value="NT5C"/>
    <property type="match status" value="1"/>
</dbReference>
<dbReference type="SUPFAM" id="SSF56784">
    <property type="entry name" value="HAD-like"/>
    <property type="match status" value="1"/>
</dbReference>
<dbReference type="Gene3D" id="1.10.40.40">
    <property type="entry name" value="Deoxyribonucleotidase, domain 2"/>
    <property type="match status" value="1"/>
</dbReference>
<organism evidence="3 4">
    <name type="scientific">Segetibacter aerophilus</name>
    <dbReference type="NCBI Taxonomy" id="670293"/>
    <lineage>
        <taxon>Bacteria</taxon>
        <taxon>Pseudomonadati</taxon>
        <taxon>Bacteroidota</taxon>
        <taxon>Chitinophagia</taxon>
        <taxon>Chitinophagales</taxon>
        <taxon>Chitinophagaceae</taxon>
        <taxon>Segetibacter</taxon>
    </lineage>
</organism>
<proteinExistence type="inferred from homology"/>
<evidence type="ECO:0000256" key="1">
    <source>
        <dbReference type="ARBA" id="ARBA00009589"/>
    </source>
</evidence>
<dbReference type="GO" id="GO:0009223">
    <property type="term" value="P:pyrimidine deoxyribonucleotide catabolic process"/>
    <property type="evidence" value="ECO:0007669"/>
    <property type="project" value="TreeGrafter"/>
</dbReference>
<dbReference type="PANTHER" id="PTHR16504">
    <property type="entry name" value="5'(3')-DEOXYRIBONUCLEOTIDASE"/>
    <property type="match status" value="1"/>
</dbReference>
<dbReference type="SFLD" id="SFLDG01146">
    <property type="entry name" value="C1.2.2"/>
    <property type="match status" value="1"/>
</dbReference>
<feature type="active site" description="Proton donor" evidence="2">
    <location>
        <position position="13"/>
    </location>
</feature>
<keyword evidence="4" id="KW-1185">Reference proteome</keyword>
<dbReference type="PANTHER" id="PTHR16504:SF4">
    <property type="entry name" value="5'(3')-DEOXYRIBONUCLEOTIDASE"/>
    <property type="match status" value="1"/>
</dbReference>
<dbReference type="RefSeq" id="WP_147206242.1">
    <property type="nucleotide sequence ID" value="NZ_BJYT01000040.1"/>
</dbReference>
<dbReference type="AlphaFoldDB" id="A0A512BJH0"/>
<gene>
    <name evidence="3" type="ORF">SAE01_46090</name>
</gene>
<protein>
    <submittedName>
        <fullName evidence="3">5'-3'-deoxyribonucleotidase</fullName>
    </submittedName>
</protein>
<dbReference type="OrthoDB" id="278110at2"/>
<dbReference type="Proteomes" id="UP000321513">
    <property type="component" value="Unassembled WGS sequence"/>
</dbReference>
<dbReference type="InterPro" id="IPR036412">
    <property type="entry name" value="HAD-like_sf"/>
</dbReference>
<dbReference type="SFLD" id="SFLDS00003">
    <property type="entry name" value="Haloacid_Dehalogenase"/>
    <property type="match status" value="1"/>
</dbReference>
<evidence type="ECO:0000313" key="3">
    <source>
        <dbReference type="EMBL" id="GEO12113.1"/>
    </source>
</evidence>
<dbReference type="InterPro" id="IPR010708">
    <property type="entry name" value="5'(3')-deoxyribonucleotidase"/>
</dbReference>
<dbReference type="EMBL" id="BJYT01000040">
    <property type="protein sequence ID" value="GEO12113.1"/>
    <property type="molecule type" value="Genomic_DNA"/>
</dbReference>
<sequence length="178" mass="20530">MDKKRRTIAIDMDGVIADTVSHFIKWYERDYGLRVGLDAFEGKPEAEGLPGNTVRKYVVTPGFFRSVPVMEGAKEAVLKLSKNFDVYIVSAAMEFPQSLIEKYEWLQEHFPFISWKNIILCGDKSIIGTDYMIDDHVRNLDTFKGTTLMFTAGHNVGVIHHRRVNNWKEIIEFLKEEV</sequence>
<name>A0A512BJH0_9BACT</name>
<accession>A0A512BJH0</accession>
<dbReference type="Gene3D" id="3.40.50.1000">
    <property type="entry name" value="HAD superfamily/HAD-like"/>
    <property type="match status" value="1"/>
</dbReference>
<feature type="active site" description="Nucleophile" evidence="2">
    <location>
        <position position="11"/>
    </location>
</feature>
<dbReference type="GO" id="GO:0008253">
    <property type="term" value="F:5'-nucleotidase activity"/>
    <property type="evidence" value="ECO:0007669"/>
    <property type="project" value="InterPro"/>
</dbReference>